<comment type="caution">
    <text evidence="2">The sequence shown here is derived from an EMBL/GenBank/DDBJ whole genome shotgun (WGS) entry which is preliminary data.</text>
</comment>
<keyword evidence="1" id="KW-0472">Membrane</keyword>
<gene>
    <name evidence="2" type="ORF">ACFONL_00435</name>
</gene>
<name>A0ABV7UB38_9HYPH</name>
<sequence>MGLTDIFRAIAGGFSGFLQPGVALMLAPLLAYLVAEAHDAPPPWRPARAGGRALMLCVAFAFGFAVALAVLVAALAGGSPLLRHLNVLRQVGALAIVLTGLSLLASFCRPGPVWANLPRPGGLWGGWLLGVACGLNWTPAIGPVLSGVLVGQSQGRSGGVVLLAGYVLAQALPFLLAAAVLWALAVMLARRDARGVAGGVVASAILVLCGLLMLTGAWRAGVLALAPTVPGLG</sequence>
<feature type="transmembrane region" description="Helical" evidence="1">
    <location>
        <begin position="163"/>
        <end position="189"/>
    </location>
</feature>
<feature type="transmembrane region" description="Helical" evidence="1">
    <location>
        <begin position="195"/>
        <end position="214"/>
    </location>
</feature>
<protein>
    <submittedName>
        <fullName evidence="2">Cytochrome c biogenesis protein CcdA</fullName>
    </submittedName>
</protein>
<keyword evidence="1" id="KW-0812">Transmembrane</keyword>
<proteinExistence type="predicted"/>
<dbReference type="Proteomes" id="UP001595704">
    <property type="component" value="Unassembled WGS sequence"/>
</dbReference>
<feature type="transmembrane region" description="Helical" evidence="1">
    <location>
        <begin position="87"/>
        <end position="107"/>
    </location>
</feature>
<feature type="transmembrane region" description="Helical" evidence="1">
    <location>
        <begin position="127"/>
        <end position="151"/>
    </location>
</feature>
<evidence type="ECO:0000313" key="3">
    <source>
        <dbReference type="Proteomes" id="UP001595704"/>
    </source>
</evidence>
<dbReference type="EMBL" id="JBHRYC010000006">
    <property type="protein sequence ID" value="MFC3635865.1"/>
    <property type="molecule type" value="Genomic_DNA"/>
</dbReference>
<dbReference type="RefSeq" id="WP_191319700.1">
    <property type="nucleotide sequence ID" value="NZ_BNCG01000010.1"/>
</dbReference>
<evidence type="ECO:0000313" key="2">
    <source>
        <dbReference type="EMBL" id="MFC3635865.1"/>
    </source>
</evidence>
<feature type="transmembrane region" description="Helical" evidence="1">
    <location>
        <begin position="12"/>
        <end position="33"/>
    </location>
</feature>
<feature type="transmembrane region" description="Helical" evidence="1">
    <location>
        <begin position="53"/>
        <end position="75"/>
    </location>
</feature>
<accession>A0ABV7UB38</accession>
<reference evidence="3" key="1">
    <citation type="journal article" date="2019" name="Int. J. Syst. Evol. Microbiol.">
        <title>The Global Catalogue of Microorganisms (GCM) 10K type strain sequencing project: providing services to taxonomists for standard genome sequencing and annotation.</title>
        <authorList>
            <consortium name="The Broad Institute Genomics Platform"/>
            <consortium name="The Broad Institute Genome Sequencing Center for Infectious Disease"/>
            <person name="Wu L."/>
            <person name="Ma J."/>
        </authorList>
    </citation>
    <scope>NUCLEOTIDE SEQUENCE [LARGE SCALE GENOMIC DNA]</scope>
    <source>
        <strain evidence="3">KCTC 42282</strain>
    </source>
</reference>
<evidence type="ECO:0000256" key="1">
    <source>
        <dbReference type="SAM" id="Phobius"/>
    </source>
</evidence>
<keyword evidence="3" id="KW-1185">Reference proteome</keyword>
<organism evidence="2 3">
    <name type="scientific">Camelimonas fluminis</name>
    <dbReference type="NCBI Taxonomy" id="1576911"/>
    <lineage>
        <taxon>Bacteria</taxon>
        <taxon>Pseudomonadati</taxon>
        <taxon>Pseudomonadota</taxon>
        <taxon>Alphaproteobacteria</taxon>
        <taxon>Hyphomicrobiales</taxon>
        <taxon>Chelatococcaceae</taxon>
        <taxon>Camelimonas</taxon>
    </lineage>
</organism>
<keyword evidence="1" id="KW-1133">Transmembrane helix</keyword>